<name>A0AAD9UWD2_ACRCE</name>
<evidence type="ECO:0000313" key="3">
    <source>
        <dbReference type="EMBL" id="KAK2552424.1"/>
    </source>
</evidence>
<feature type="coiled-coil region" evidence="1">
    <location>
        <begin position="11"/>
        <end position="45"/>
    </location>
</feature>
<dbReference type="EMBL" id="JARQWQ010000087">
    <property type="protein sequence ID" value="KAK2552424.1"/>
    <property type="molecule type" value="Genomic_DNA"/>
</dbReference>
<evidence type="ECO:0000313" key="4">
    <source>
        <dbReference type="Proteomes" id="UP001249851"/>
    </source>
</evidence>
<dbReference type="AlphaFoldDB" id="A0AAD9UWD2"/>
<organism evidence="3 4">
    <name type="scientific">Acropora cervicornis</name>
    <name type="common">Staghorn coral</name>
    <dbReference type="NCBI Taxonomy" id="6130"/>
    <lineage>
        <taxon>Eukaryota</taxon>
        <taxon>Metazoa</taxon>
        <taxon>Cnidaria</taxon>
        <taxon>Anthozoa</taxon>
        <taxon>Hexacorallia</taxon>
        <taxon>Scleractinia</taxon>
        <taxon>Astrocoeniina</taxon>
        <taxon>Acroporidae</taxon>
        <taxon>Acropora</taxon>
    </lineage>
</organism>
<feature type="region of interest" description="Disordered" evidence="2">
    <location>
        <begin position="97"/>
        <end position="122"/>
    </location>
</feature>
<reference evidence="3" key="2">
    <citation type="journal article" date="2023" name="Science">
        <title>Genomic signatures of disease resistance in endangered staghorn corals.</title>
        <authorList>
            <person name="Vollmer S.V."/>
            <person name="Selwyn J.D."/>
            <person name="Despard B.A."/>
            <person name="Roesel C.L."/>
        </authorList>
    </citation>
    <scope>NUCLEOTIDE SEQUENCE</scope>
    <source>
        <strain evidence="3">K2</strain>
    </source>
</reference>
<keyword evidence="4" id="KW-1185">Reference proteome</keyword>
<sequence length="122" mass="14481">MTHNCDIQIENERLRKEIHQVTTLKENFKLEVEELTHRISILEARVFTIDRFESDKDVTFYTGFPNRIVFESVFEFLDPGNKGENISYWHSDDSATVNNQRCDEDAPKQGRPRQLNPKEEFF</sequence>
<accession>A0AAD9UWD2</accession>
<comment type="caution">
    <text evidence="3">The sequence shown here is derived from an EMBL/GenBank/DDBJ whole genome shotgun (WGS) entry which is preliminary data.</text>
</comment>
<dbReference type="Proteomes" id="UP001249851">
    <property type="component" value="Unassembled WGS sequence"/>
</dbReference>
<gene>
    <name evidence="3" type="ORF">P5673_026509</name>
</gene>
<evidence type="ECO:0000256" key="2">
    <source>
        <dbReference type="SAM" id="MobiDB-lite"/>
    </source>
</evidence>
<protein>
    <submittedName>
        <fullName evidence="3">Uncharacterized protein</fullName>
    </submittedName>
</protein>
<keyword evidence="1" id="KW-0175">Coiled coil</keyword>
<proteinExistence type="predicted"/>
<reference evidence="3" key="1">
    <citation type="journal article" date="2023" name="G3 (Bethesda)">
        <title>Whole genome assembly and annotation of the endangered Caribbean coral Acropora cervicornis.</title>
        <authorList>
            <person name="Selwyn J.D."/>
            <person name="Vollmer S.V."/>
        </authorList>
    </citation>
    <scope>NUCLEOTIDE SEQUENCE</scope>
    <source>
        <strain evidence="3">K2</strain>
    </source>
</reference>
<evidence type="ECO:0000256" key="1">
    <source>
        <dbReference type="SAM" id="Coils"/>
    </source>
</evidence>